<dbReference type="Gene3D" id="3.40.830.10">
    <property type="entry name" value="LigB-like"/>
    <property type="match status" value="1"/>
</dbReference>
<accession>A0A0B0EKC9</accession>
<dbReference type="eggNOG" id="COG1355">
    <property type="taxonomic scope" value="Bacteria"/>
</dbReference>
<sequence length="391" mass="44234">MSGKPTVCLRDPFNTRNSFVPREVFDNIVYYFDGNHSIKDIQEIYIQRHGKGDIQGIIQQVIEELDKNFLLDNSRSRDFIKKLKDDFRNSDIRKDAHAGTAYEADKEKLKDQIDGFFLSSDGPGMPSQSTQTKGLKGVIAPHIDLGCGGPCFAWAYKEIAESSDAELFIILGIAHTGTNNLFVLTDKTFETPFGNVETDKEFLNSLQKKSKTDYFEDEFVHRDEHSIGFQAVFLKYLYHQKKNFKIIPILCSSFGEADGNNTCSVPPSQFEEFVSSLKDTIKESGKKICIIASVDLAHVGSRFGDTELQDDTYLDKLRSEDTDMLKYVENLDVEGFNNSIQKDQNSRKICGYPAINTLLNVIDANRSKLLKYSQYADETNSTVSFASMSFY</sequence>
<dbReference type="Pfam" id="PF01875">
    <property type="entry name" value="Memo"/>
    <property type="match status" value="1"/>
</dbReference>
<protein>
    <recommendedName>
        <fullName evidence="4">AmmeMemoRadiSam system protein B</fullName>
    </recommendedName>
</protein>
<comment type="similarity">
    <text evidence="1">Belongs to the MEMO1 family.</text>
</comment>
<dbReference type="CDD" id="cd07361">
    <property type="entry name" value="MEMO_like"/>
    <property type="match status" value="1"/>
</dbReference>
<dbReference type="Proteomes" id="UP000030652">
    <property type="component" value="Unassembled WGS sequence"/>
</dbReference>
<dbReference type="PANTHER" id="PTHR11060:SF0">
    <property type="entry name" value="PROTEIN MEMO1"/>
    <property type="match status" value="1"/>
</dbReference>
<evidence type="ECO:0008006" key="4">
    <source>
        <dbReference type="Google" id="ProtNLM"/>
    </source>
</evidence>
<dbReference type="AlphaFoldDB" id="A0A0B0EKC9"/>
<comment type="caution">
    <text evidence="2">The sequence shown here is derived from an EMBL/GenBank/DDBJ whole genome shotgun (WGS) entry which is preliminary data.</text>
</comment>
<evidence type="ECO:0000313" key="2">
    <source>
        <dbReference type="EMBL" id="KHE91155.1"/>
    </source>
</evidence>
<gene>
    <name evidence="2" type="ORF">SCABRO_03142</name>
</gene>
<evidence type="ECO:0000256" key="1">
    <source>
        <dbReference type="ARBA" id="ARBA00006315"/>
    </source>
</evidence>
<proteinExistence type="inferred from homology"/>
<name>A0A0B0EKC9_9BACT</name>
<dbReference type="EMBL" id="JRYO01000215">
    <property type="protein sequence ID" value="KHE91155.1"/>
    <property type="molecule type" value="Genomic_DNA"/>
</dbReference>
<organism evidence="2 3">
    <name type="scientific">Candidatus Scalindua brodae</name>
    <dbReference type="NCBI Taxonomy" id="237368"/>
    <lineage>
        <taxon>Bacteria</taxon>
        <taxon>Pseudomonadati</taxon>
        <taxon>Planctomycetota</taxon>
        <taxon>Candidatus Brocadiia</taxon>
        <taxon>Candidatus Brocadiales</taxon>
        <taxon>Candidatus Scalinduaceae</taxon>
        <taxon>Candidatus Scalindua</taxon>
    </lineage>
</organism>
<dbReference type="NCBIfam" id="TIGR04336">
    <property type="entry name" value="AmmeMemoSam_B"/>
    <property type="match status" value="1"/>
</dbReference>
<dbReference type="InterPro" id="IPR002737">
    <property type="entry name" value="MEMO1_fam"/>
</dbReference>
<reference evidence="2 3" key="1">
    <citation type="submission" date="2014-10" db="EMBL/GenBank/DDBJ databases">
        <title>Draft genome of anammox bacterium scalindua brodae, obtained using differential coverage binning of sequence data from two enrichment reactors.</title>
        <authorList>
            <person name="Speth D.R."/>
            <person name="Russ L."/>
            <person name="Kartal B."/>
            <person name="Op den Camp H.J."/>
            <person name="Dutilh B.E."/>
            <person name="Jetten M.S."/>
        </authorList>
    </citation>
    <scope>NUCLEOTIDE SEQUENCE [LARGE SCALE GENOMIC DNA]</scope>
    <source>
        <strain evidence="2">RU1</strain>
    </source>
</reference>
<dbReference type="PANTHER" id="PTHR11060">
    <property type="entry name" value="PROTEIN MEMO1"/>
    <property type="match status" value="1"/>
</dbReference>
<evidence type="ECO:0000313" key="3">
    <source>
        <dbReference type="Proteomes" id="UP000030652"/>
    </source>
</evidence>